<sequence>MNIFTASNPVQAHILCELLRAENIPCEVRGEGLFGLQGELPFGEDSAPYVWLLEAEQLSKAKSIVDGFHNKEASSYATWVCNSCQEDNEGQFGACWKCGSPQAEKVGNK</sequence>
<evidence type="ECO:0000313" key="6">
    <source>
        <dbReference type="Proteomes" id="UP001155586"/>
    </source>
</evidence>
<gene>
    <name evidence="5" type="ORF">MD483_14700</name>
</gene>
<organism evidence="5 6">
    <name type="scientific">Vibrio paucivorans</name>
    <dbReference type="NCBI Taxonomy" id="2829489"/>
    <lineage>
        <taxon>Bacteria</taxon>
        <taxon>Pseudomonadati</taxon>
        <taxon>Pseudomonadota</taxon>
        <taxon>Gammaproteobacteria</taxon>
        <taxon>Vibrionales</taxon>
        <taxon>Vibrionaceae</taxon>
        <taxon>Vibrio</taxon>
    </lineage>
</organism>
<dbReference type="InterPro" id="IPR001876">
    <property type="entry name" value="Znf_RanBP2"/>
</dbReference>
<name>A0A9X3HST4_9VIBR</name>
<keyword evidence="3" id="KW-0862">Zinc</keyword>
<dbReference type="RefSeq" id="WP_265688337.1">
    <property type="nucleotide sequence ID" value="NZ_JAKRRX010000090.1"/>
</dbReference>
<accession>A0A9X3HST4</accession>
<evidence type="ECO:0000256" key="3">
    <source>
        <dbReference type="ARBA" id="ARBA00022833"/>
    </source>
</evidence>
<keyword evidence="1" id="KW-0479">Metal-binding</keyword>
<evidence type="ECO:0000256" key="1">
    <source>
        <dbReference type="ARBA" id="ARBA00022723"/>
    </source>
</evidence>
<reference evidence="5" key="1">
    <citation type="submission" date="2022-02" db="EMBL/GenBank/DDBJ databases">
        <title>Vibrio sp. nov., a new bacterium isolated from Bohai sea, China.</title>
        <authorList>
            <person name="Yuan Y."/>
        </authorList>
    </citation>
    <scope>NUCLEOTIDE SEQUENCE</scope>
    <source>
        <strain evidence="5">DBSS07</strain>
    </source>
</reference>
<dbReference type="AlphaFoldDB" id="A0A9X3HST4"/>
<keyword evidence="2" id="KW-0863">Zinc-finger</keyword>
<dbReference type="PROSITE" id="PS01358">
    <property type="entry name" value="ZF_RANBP2_1"/>
    <property type="match status" value="1"/>
</dbReference>
<evidence type="ECO:0000313" key="5">
    <source>
        <dbReference type="EMBL" id="MCW8335066.1"/>
    </source>
</evidence>
<dbReference type="Proteomes" id="UP001155586">
    <property type="component" value="Unassembled WGS sequence"/>
</dbReference>
<comment type="caution">
    <text evidence="5">The sequence shown here is derived from an EMBL/GenBank/DDBJ whole genome shotgun (WGS) entry which is preliminary data.</text>
</comment>
<evidence type="ECO:0000259" key="4">
    <source>
        <dbReference type="PROSITE" id="PS01358"/>
    </source>
</evidence>
<dbReference type="GO" id="GO:0008270">
    <property type="term" value="F:zinc ion binding"/>
    <property type="evidence" value="ECO:0007669"/>
    <property type="project" value="UniProtKB-KW"/>
</dbReference>
<proteinExistence type="predicted"/>
<dbReference type="EMBL" id="JAKRRX010000090">
    <property type="protein sequence ID" value="MCW8335066.1"/>
    <property type="molecule type" value="Genomic_DNA"/>
</dbReference>
<protein>
    <submittedName>
        <fullName evidence="5">DUF2007 domain-containing protein</fullName>
    </submittedName>
</protein>
<dbReference type="InterPro" id="IPR018551">
    <property type="entry name" value="DUF2007"/>
</dbReference>
<keyword evidence="6" id="KW-1185">Reference proteome</keyword>
<feature type="domain" description="RanBP2-type" evidence="4">
    <location>
        <begin position="79"/>
        <end position="98"/>
    </location>
</feature>
<dbReference type="Pfam" id="PF09413">
    <property type="entry name" value="DUF2007"/>
    <property type="match status" value="1"/>
</dbReference>
<evidence type="ECO:0000256" key="2">
    <source>
        <dbReference type="ARBA" id="ARBA00022771"/>
    </source>
</evidence>